<dbReference type="AlphaFoldDB" id="A0A6M2D9K1"/>
<proteinExistence type="predicted"/>
<keyword evidence="2" id="KW-0645">Protease</keyword>
<evidence type="ECO:0000256" key="1">
    <source>
        <dbReference type="SAM" id="SignalP"/>
    </source>
</evidence>
<keyword evidence="1" id="KW-0732">Signal</keyword>
<protein>
    <submittedName>
        <fullName evidence="2">Putative salivary gland metalloprotease</fullName>
    </submittedName>
</protein>
<reference evidence="2" key="1">
    <citation type="submission" date="2019-09" db="EMBL/GenBank/DDBJ databases">
        <title>Organ-specific transcriptomic study of the physiology of the cattle tick, Rhipicephalus microplus.</title>
        <authorList>
            <person name="Tirloni L."/>
            <person name="Braz G."/>
            <person name="Gandara A.C.P."/>
            <person name="Sabadin G.A."/>
            <person name="da Silva R.M."/>
            <person name="Guizzo M.G."/>
            <person name="Machado J.A."/>
            <person name="Costa E.P."/>
            <person name="Gomes H.F."/>
            <person name="Moraes J."/>
            <person name="Mota M.B.S."/>
            <person name="Mesquita R.D."/>
            <person name="Alvarenga P.H."/>
            <person name="Alves F."/>
            <person name="Seixas A."/>
            <person name="da Fonseca R.N."/>
            <person name="Fogaca A."/>
            <person name="Logullo C."/>
            <person name="Tanaka A."/>
            <person name="Daffre S."/>
            <person name="Termignoni C."/>
            <person name="Vaz I.S.Jr."/>
            <person name="Oliveira P.L."/>
            <person name="Ribeiro J.M."/>
        </authorList>
    </citation>
    <scope>NUCLEOTIDE SEQUENCE</scope>
    <source>
        <strain evidence="2">Porto Alegre</strain>
    </source>
</reference>
<sequence length="107" mass="11724">MASFYGAKREIPFAENCMPKMASLTLLVSLQVAAASTVTHGHNEFTQKSITVYPRVLESREDGSEKVLIVHEGYSLHLRKASILARSLLLRDVTTDGVVEQYVSGAS</sequence>
<evidence type="ECO:0000313" key="2">
    <source>
        <dbReference type="EMBL" id="NOV42769.1"/>
    </source>
</evidence>
<keyword evidence="2" id="KW-0378">Hydrolase</keyword>
<feature type="signal peptide" evidence="1">
    <location>
        <begin position="1"/>
        <end position="35"/>
    </location>
</feature>
<dbReference type="GO" id="GO:0006508">
    <property type="term" value="P:proteolysis"/>
    <property type="evidence" value="ECO:0007669"/>
    <property type="project" value="UniProtKB-KW"/>
</dbReference>
<dbReference type="EMBL" id="GHWJ01010032">
    <property type="protein sequence ID" value="NOV42769.1"/>
    <property type="molecule type" value="Transcribed_RNA"/>
</dbReference>
<feature type="chain" id="PRO_5026670281" evidence="1">
    <location>
        <begin position="36"/>
        <end position="107"/>
    </location>
</feature>
<dbReference type="GO" id="GO:0008237">
    <property type="term" value="F:metallopeptidase activity"/>
    <property type="evidence" value="ECO:0007669"/>
    <property type="project" value="UniProtKB-KW"/>
</dbReference>
<organism evidence="2">
    <name type="scientific">Rhipicephalus microplus</name>
    <name type="common">Cattle tick</name>
    <name type="synonym">Boophilus microplus</name>
    <dbReference type="NCBI Taxonomy" id="6941"/>
    <lineage>
        <taxon>Eukaryota</taxon>
        <taxon>Metazoa</taxon>
        <taxon>Ecdysozoa</taxon>
        <taxon>Arthropoda</taxon>
        <taxon>Chelicerata</taxon>
        <taxon>Arachnida</taxon>
        <taxon>Acari</taxon>
        <taxon>Parasitiformes</taxon>
        <taxon>Ixodida</taxon>
        <taxon>Ixodoidea</taxon>
        <taxon>Ixodidae</taxon>
        <taxon>Rhipicephalinae</taxon>
        <taxon>Rhipicephalus</taxon>
        <taxon>Boophilus</taxon>
    </lineage>
</organism>
<accession>A0A6M2D9K1</accession>
<name>A0A6M2D9K1_RHIMP</name>
<keyword evidence="2" id="KW-0482">Metalloprotease</keyword>